<protein>
    <recommendedName>
        <fullName evidence="1">Schlafen AlbA-2 domain-containing protein</fullName>
    </recommendedName>
</protein>
<organism evidence="2 3">
    <name type="scientific">Lymnaea stagnalis</name>
    <name type="common">Great pond snail</name>
    <name type="synonym">Helix stagnalis</name>
    <dbReference type="NCBI Taxonomy" id="6523"/>
    <lineage>
        <taxon>Eukaryota</taxon>
        <taxon>Metazoa</taxon>
        <taxon>Spiralia</taxon>
        <taxon>Lophotrochozoa</taxon>
        <taxon>Mollusca</taxon>
        <taxon>Gastropoda</taxon>
        <taxon>Heterobranchia</taxon>
        <taxon>Euthyneura</taxon>
        <taxon>Panpulmonata</taxon>
        <taxon>Hygrophila</taxon>
        <taxon>Lymnaeoidea</taxon>
        <taxon>Lymnaeidae</taxon>
        <taxon>Lymnaea</taxon>
    </lineage>
</organism>
<dbReference type="InterPro" id="IPR007421">
    <property type="entry name" value="Schlafen_AlbA_2_dom"/>
</dbReference>
<comment type="caution">
    <text evidence="2">The sequence shown here is derived from an EMBL/GenBank/DDBJ whole genome shotgun (WGS) entry which is preliminary data.</text>
</comment>
<keyword evidence="3" id="KW-1185">Reference proteome</keyword>
<dbReference type="PANTHER" id="PTHR12155:SF41">
    <property type="entry name" value="SCHLAFEN ALBA-2 DOMAIN-CONTAINING PROTEIN"/>
    <property type="match status" value="1"/>
</dbReference>
<proteinExistence type="predicted"/>
<sequence length="140" mass="15773">GEKLPFVADITHEFHHTYNLSPDVFSRIVCGMLNTGLGGKFYFGVDETGVVTGEKLTKTIRDEIRLGLDQIMSNVVPPIFHMQYGVRFVPVVEPQLEMGNEQATESEELFVVVMSFKPAHRVIYCCNGGESFYRRGARNL</sequence>
<dbReference type="InterPro" id="IPR029684">
    <property type="entry name" value="Schlafen"/>
</dbReference>
<name>A0AAV2IN67_LYMST</name>
<dbReference type="EMBL" id="CAXITT010001057">
    <property type="protein sequence ID" value="CAL1547751.1"/>
    <property type="molecule type" value="Genomic_DNA"/>
</dbReference>
<dbReference type="Proteomes" id="UP001497497">
    <property type="component" value="Unassembled WGS sequence"/>
</dbReference>
<gene>
    <name evidence="2" type="ORF">GSLYS_00021068001</name>
</gene>
<dbReference type="InterPro" id="IPR038461">
    <property type="entry name" value="Schlafen_AlbA_2_dom_sf"/>
</dbReference>
<evidence type="ECO:0000259" key="1">
    <source>
        <dbReference type="Pfam" id="PF04326"/>
    </source>
</evidence>
<feature type="non-terminal residue" evidence="2">
    <location>
        <position position="140"/>
    </location>
</feature>
<reference evidence="2 3" key="1">
    <citation type="submission" date="2024-04" db="EMBL/GenBank/DDBJ databases">
        <authorList>
            <consortium name="Genoscope - CEA"/>
            <person name="William W."/>
        </authorList>
    </citation>
    <scope>NUCLEOTIDE SEQUENCE [LARGE SCALE GENOMIC DNA]</scope>
</reference>
<dbReference type="PANTHER" id="PTHR12155">
    <property type="entry name" value="SCHLAFEN"/>
    <property type="match status" value="1"/>
</dbReference>
<dbReference type="Pfam" id="PF04326">
    <property type="entry name" value="SLFN_AlbA_2"/>
    <property type="match status" value="1"/>
</dbReference>
<evidence type="ECO:0000313" key="3">
    <source>
        <dbReference type="Proteomes" id="UP001497497"/>
    </source>
</evidence>
<evidence type="ECO:0000313" key="2">
    <source>
        <dbReference type="EMBL" id="CAL1547751.1"/>
    </source>
</evidence>
<dbReference type="Gene3D" id="3.30.950.30">
    <property type="entry name" value="Schlafen, AAA domain"/>
    <property type="match status" value="1"/>
</dbReference>
<dbReference type="AlphaFoldDB" id="A0AAV2IN67"/>
<feature type="non-terminal residue" evidence="2">
    <location>
        <position position="1"/>
    </location>
</feature>
<accession>A0AAV2IN67</accession>
<feature type="domain" description="Schlafen AlbA-2" evidence="1">
    <location>
        <begin position="11"/>
        <end position="139"/>
    </location>
</feature>